<organism evidence="2 3">
    <name type="scientific">Ottowia pentelensis</name>
    <dbReference type="NCBI Taxonomy" id="511108"/>
    <lineage>
        <taxon>Bacteria</taxon>
        <taxon>Pseudomonadati</taxon>
        <taxon>Pseudomonadota</taxon>
        <taxon>Betaproteobacteria</taxon>
        <taxon>Burkholderiales</taxon>
        <taxon>Comamonadaceae</taxon>
        <taxon>Ottowia</taxon>
    </lineage>
</organism>
<feature type="non-terminal residue" evidence="2">
    <location>
        <position position="1"/>
    </location>
</feature>
<protein>
    <submittedName>
        <fullName evidence="2">Uncharacterized protein</fullName>
    </submittedName>
</protein>
<gene>
    <name evidence="2" type="ORF">ACFFGG_17710</name>
</gene>
<dbReference type="EMBL" id="JBHLTN010000044">
    <property type="protein sequence ID" value="MFC0594389.1"/>
    <property type="molecule type" value="Genomic_DNA"/>
</dbReference>
<keyword evidence="3" id="KW-1185">Reference proteome</keyword>
<accession>A0ABV6PX11</accession>
<dbReference type="RefSeq" id="WP_377485078.1">
    <property type="nucleotide sequence ID" value="NZ_JBHLTN010000044.1"/>
</dbReference>
<reference evidence="2 3" key="1">
    <citation type="submission" date="2024-09" db="EMBL/GenBank/DDBJ databases">
        <authorList>
            <person name="Sun Q."/>
            <person name="Mori K."/>
        </authorList>
    </citation>
    <scope>NUCLEOTIDE SEQUENCE [LARGE SCALE GENOMIC DNA]</scope>
    <source>
        <strain evidence="2 3">NCAIM B.02336</strain>
    </source>
</reference>
<sequence>QWYQESPHLFHKRPYDRPGCDTYGQDTLIKTLLPSSWQPPSKPLKVQSTAREIPEIMLG</sequence>
<evidence type="ECO:0000313" key="3">
    <source>
        <dbReference type="Proteomes" id="UP001589834"/>
    </source>
</evidence>
<name>A0ABV6PX11_9BURK</name>
<evidence type="ECO:0000256" key="1">
    <source>
        <dbReference type="SAM" id="MobiDB-lite"/>
    </source>
</evidence>
<feature type="region of interest" description="Disordered" evidence="1">
    <location>
        <begin position="40"/>
        <end position="59"/>
    </location>
</feature>
<comment type="caution">
    <text evidence="2">The sequence shown here is derived from an EMBL/GenBank/DDBJ whole genome shotgun (WGS) entry which is preliminary data.</text>
</comment>
<evidence type="ECO:0000313" key="2">
    <source>
        <dbReference type="EMBL" id="MFC0594389.1"/>
    </source>
</evidence>
<dbReference type="Proteomes" id="UP001589834">
    <property type="component" value="Unassembled WGS sequence"/>
</dbReference>
<proteinExistence type="predicted"/>